<comment type="subcellular location">
    <subcellularLocation>
        <location evidence="3">Membrane</location>
        <topology evidence="3">Multi-pass membrane protein</topology>
    </subcellularLocation>
    <subcellularLocation>
        <location evidence="2">Plastid</location>
        <location evidence="2">Chloroplast envelope</location>
    </subcellularLocation>
</comment>
<dbReference type="PANTHER" id="PTHR45763">
    <property type="entry name" value="HYDROLASE, ALPHA/BETA FOLD FAMILY PROTEIN, EXPRESSED-RELATED"/>
    <property type="match status" value="1"/>
</dbReference>
<evidence type="ECO:0000256" key="12">
    <source>
        <dbReference type="ARBA" id="ARBA00067138"/>
    </source>
</evidence>
<dbReference type="InterPro" id="IPR000073">
    <property type="entry name" value="AB_hydrolase_1"/>
</dbReference>
<feature type="compositionally biased region" description="Low complexity" evidence="14">
    <location>
        <begin position="467"/>
        <end position="476"/>
    </location>
</feature>
<keyword evidence="8 15" id="KW-0812">Transmembrane</keyword>
<evidence type="ECO:0000256" key="14">
    <source>
        <dbReference type="SAM" id="MobiDB-lite"/>
    </source>
</evidence>
<evidence type="ECO:0000259" key="16">
    <source>
        <dbReference type="Pfam" id="PF00561"/>
    </source>
</evidence>
<evidence type="ECO:0000256" key="10">
    <source>
        <dbReference type="ARBA" id="ARBA00022989"/>
    </source>
</evidence>
<dbReference type="SUPFAM" id="SSF53474">
    <property type="entry name" value="alpha/beta-Hydrolases"/>
    <property type="match status" value="1"/>
</dbReference>
<keyword evidence="11 15" id="KW-0472">Membrane</keyword>
<comment type="function">
    <text evidence="1">May function as sodium-coupled metabolite transporter across the chloroplast envelope.</text>
</comment>
<dbReference type="InterPro" id="IPR038770">
    <property type="entry name" value="Na+/solute_symporter_sf"/>
</dbReference>
<feature type="transmembrane region" description="Helical" evidence="15">
    <location>
        <begin position="95"/>
        <end position="114"/>
    </location>
</feature>
<evidence type="ECO:0000256" key="15">
    <source>
        <dbReference type="SAM" id="Phobius"/>
    </source>
</evidence>
<dbReference type="InterPro" id="IPR029058">
    <property type="entry name" value="AB_hydrolase_fold"/>
</dbReference>
<comment type="similarity">
    <text evidence="4">Belongs to the bile acid:sodium symporter (BASS) (TC 2.A.28) family.</text>
</comment>
<protein>
    <recommendedName>
        <fullName evidence="12">Probable sodium/metabolite cotransporter BASS4, chloroplastic</fullName>
    </recommendedName>
    <alternativeName>
        <fullName evidence="13">Bile acid-sodium symporter family protein 4</fullName>
    </alternativeName>
</protein>
<evidence type="ECO:0000256" key="3">
    <source>
        <dbReference type="ARBA" id="ARBA00004141"/>
    </source>
</evidence>
<dbReference type="PANTHER" id="PTHR45763:SF61">
    <property type="entry name" value="AB HYDROLASE-1 DOMAIN-CONTAINING PROTEIN"/>
    <property type="match status" value="1"/>
</dbReference>
<keyword evidence="18" id="KW-1185">Reference proteome</keyword>
<evidence type="ECO:0000256" key="13">
    <source>
        <dbReference type="ARBA" id="ARBA00076034"/>
    </source>
</evidence>
<comment type="caution">
    <text evidence="17">The sequence shown here is derived from an EMBL/GenBank/DDBJ whole genome shotgun (WGS) entry which is preliminary data.</text>
</comment>
<evidence type="ECO:0000256" key="6">
    <source>
        <dbReference type="ARBA" id="ARBA00022528"/>
    </source>
</evidence>
<dbReference type="Pfam" id="PF13593">
    <property type="entry name" value="SBF_like"/>
    <property type="match status" value="1"/>
</dbReference>
<evidence type="ECO:0000256" key="2">
    <source>
        <dbReference type="ARBA" id="ARBA00004119"/>
    </source>
</evidence>
<feature type="transmembrane region" description="Helical" evidence="15">
    <location>
        <begin position="213"/>
        <end position="235"/>
    </location>
</feature>
<dbReference type="GO" id="GO:0016020">
    <property type="term" value="C:membrane"/>
    <property type="evidence" value="ECO:0007669"/>
    <property type="project" value="UniProtKB-SubCell"/>
</dbReference>
<feature type="transmembrane region" description="Helical" evidence="15">
    <location>
        <begin position="580"/>
        <end position="596"/>
    </location>
</feature>
<feature type="compositionally biased region" description="Polar residues" evidence="14">
    <location>
        <begin position="477"/>
        <end position="490"/>
    </location>
</feature>
<feature type="region of interest" description="Disordered" evidence="14">
    <location>
        <begin position="467"/>
        <end position="531"/>
    </location>
</feature>
<reference evidence="17 18" key="1">
    <citation type="submission" date="2024-01" db="EMBL/GenBank/DDBJ databases">
        <title>The genomes of 5 underutilized Papilionoideae crops provide insights into root nodulation and disease resistanc.</title>
        <authorList>
            <person name="Jiang F."/>
        </authorList>
    </citation>
    <scope>NUCLEOTIDE SEQUENCE [LARGE SCALE GENOMIC DNA]</scope>
    <source>
        <strain evidence="17">DUOXIRENSHENG_FW03</strain>
        <tissue evidence="17">Leaves</tissue>
    </source>
</reference>
<feature type="transmembrane region" description="Helical" evidence="15">
    <location>
        <begin position="312"/>
        <end position="338"/>
    </location>
</feature>
<feature type="region of interest" description="Disordered" evidence="14">
    <location>
        <begin position="417"/>
        <end position="450"/>
    </location>
</feature>
<accession>A0AAN9SCC2</accession>
<evidence type="ECO:0000256" key="5">
    <source>
        <dbReference type="ARBA" id="ARBA00022448"/>
    </source>
</evidence>
<evidence type="ECO:0000256" key="11">
    <source>
        <dbReference type="ARBA" id="ARBA00023136"/>
    </source>
</evidence>
<dbReference type="Gene3D" id="3.40.50.1820">
    <property type="entry name" value="alpha/beta hydrolase"/>
    <property type="match status" value="1"/>
</dbReference>
<keyword evidence="5" id="KW-0813">Transport</keyword>
<feature type="transmembrane region" description="Helical" evidence="15">
    <location>
        <begin position="388"/>
        <end position="411"/>
    </location>
</feature>
<keyword evidence="6" id="KW-0150">Chloroplast</keyword>
<feature type="transmembrane region" description="Helical" evidence="15">
    <location>
        <begin position="283"/>
        <end position="300"/>
    </location>
</feature>
<evidence type="ECO:0000256" key="9">
    <source>
        <dbReference type="ARBA" id="ARBA00022946"/>
    </source>
</evidence>
<dbReference type="GO" id="GO:0009941">
    <property type="term" value="C:chloroplast envelope"/>
    <property type="evidence" value="ECO:0007669"/>
    <property type="project" value="UniProtKB-SubCell"/>
</dbReference>
<gene>
    <name evidence="17" type="ORF">VNO78_21436</name>
</gene>
<feature type="transmembrane region" description="Helical" evidence="15">
    <location>
        <begin position="359"/>
        <end position="376"/>
    </location>
</feature>
<dbReference type="AlphaFoldDB" id="A0AAN9SCC2"/>
<feature type="transmembrane region" description="Helical" evidence="15">
    <location>
        <begin position="181"/>
        <end position="201"/>
    </location>
</feature>
<dbReference type="FunFam" id="3.40.50.1820:FF:000270">
    <property type="entry name" value="Alpha/beta-Hydrolases superfamily protein"/>
    <property type="match status" value="1"/>
</dbReference>
<keyword evidence="7" id="KW-0934">Plastid</keyword>
<keyword evidence="10 15" id="KW-1133">Transmembrane helix</keyword>
<dbReference type="FunFam" id="1.20.1530.20:FF:000021">
    <property type="entry name" value="Probable sodium/metabolite cotransporter BASS4, chloroplastic"/>
    <property type="match status" value="1"/>
</dbReference>
<evidence type="ECO:0000256" key="1">
    <source>
        <dbReference type="ARBA" id="ARBA00003198"/>
    </source>
</evidence>
<dbReference type="InterPro" id="IPR016833">
    <property type="entry name" value="Put_Na-Bile_cotransptr"/>
</dbReference>
<evidence type="ECO:0000256" key="7">
    <source>
        <dbReference type="ARBA" id="ARBA00022640"/>
    </source>
</evidence>
<evidence type="ECO:0000313" key="17">
    <source>
        <dbReference type="EMBL" id="KAK7392986.1"/>
    </source>
</evidence>
<dbReference type="Proteomes" id="UP001386955">
    <property type="component" value="Unassembled WGS sequence"/>
</dbReference>
<evidence type="ECO:0000313" key="18">
    <source>
        <dbReference type="Proteomes" id="UP001386955"/>
    </source>
</evidence>
<evidence type="ECO:0000256" key="4">
    <source>
        <dbReference type="ARBA" id="ARBA00006528"/>
    </source>
</evidence>
<sequence>MFTSATVVLRVQPPHSAEPMAHSLTLTPFPATPSSLRRRLLYAVKPLTLRSVTRRLKPSLVRACDRSQQMGGNGSIEMKELSWVEPILKFSRNNILPIALISAVTLGLTYPSLGCAADKYGVSKMGPFGIFVISGLMLRSEEIGTAVKAWPVGLYGLVSILFLTPYFSRVLLQIQLQPQEFITGLAIFTCMPTTLSSGVALTQLAGGNSALALAMTVITNMLGIFIIPLSIAKFVAGGVGVALPTKQLFKSLVLSILIPLILGKVLRESIKGVADFVDKNRKLVSVISALFLSLVPWTQVSRSRPLLLMVKPSVFLVAIGLGALLHMSLLAFNILAVWSLSVISGGRKSIFSQKENASALILVASQKTLPVMVAVIEPLQGAFGESGLLVLPCVAAHLIQIIFDTFIINFLRHRDDSNNSSQPRILRRCRPVATHPPSRAASDAIDQSPRILPVVRQPSERAFPSLAASDAAAQPLTPSTGRRASSQSRSLRCHRPAAAHPPSPAASDAVEQPPRNVRRRQPATGATSDAINQPPRNALNICILQAESFVLNIFLREVGATVLVDYCSLLLQHREMKRKIALIFLVAIFAFAYQAIHPPSPRTCGSPSGPPITAPRIKLRDGRHLAYKEHGVPRELAKKKIVYIHGFGSSRHDAGIARTLFKGVVEELGVYIVSFDRPGYGESDPHPNRTMKSLALDVEELADKLGLGAKFYVMGFSMGGQAIWGILKFIPHRLAGATLLTPVVNYWWHNLPSNISTKAYYEQLTQDQWALRVAHYLPWLTYWWFTQNWFPSSSVVQHNPLLFTTQDLSIMSKFSVNTHHQSQVKQQGEAESICRDAIVGFGRWDFDPLDIDNPFPDNTGHVHLWQGDDDKLVPVTLQRYIAQKIPWIQYHEVPGSGHLFPYLEDVSQNIIKTQLVD</sequence>
<proteinExistence type="inferred from homology"/>
<dbReference type="Pfam" id="PF00561">
    <property type="entry name" value="Abhydrolase_1"/>
    <property type="match status" value="1"/>
</dbReference>
<dbReference type="Gene3D" id="1.20.1530.20">
    <property type="match status" value="1"/>
</dbReference>
<organism evidence="17 18">
    <name type="scientific">Psophocarpus tetragonolobus</name>
    <name type="common">Winged bean</name>
    <name type="synonym">Dolichos tetragonolobus</name>
    <dbReference type="NCBI Taxonomy" id="3891"/>
    <lineage>
        <taxon>Eukaryota</taxon>
        <taxon>Viridiplantae</taxon>
        <taxon>Streptophyta</taxon>
        <taxon>Embryophyta</taxon>
        <taxon>Tracheophyta</taxon>
        <taxon>Spermatophyta</taxon>
        <taxon>Magnoliopsida</taxon>
        <taxon>eudicotyledons</taxon>
        <taxon>Gunneridae</taxon>
        <taxon>Pentapetalae</taxon>
        <taxon>rosids</taxon>
        <taxon>fabids</taxon>
        <taxon>Fabales</taxon>
        <taxon>Fabaceae</taxon>
        <taxon>Papilionoideae</taxon>
        <taxon>50 kb inversion clade</taxon>
        <taxon>NPAAA clade</taxon>
        <taxon>indigoferoid/millettioid clade</taxon>
        <taxon>Phaseoleae</taxon>
        <taxon>Psophocarpus</taxon>
    </lineage>
</organism>
<dbReference type="EMBL" id="JAYMYS010000005">
    <property type="protein sequence ID" value="KAK7392986.1"/>
    <property type="molecule type" value="Genomic_DNA"/>
</dbReference>
<keyword evidence="9" id="KW-0809">Transit peptide</keyword>
<evidence type="ECO:0000256" key="8">
    <source>
        <dbReference type="ARBA" id="ARBA00022692"/>
    </source>
</evidence>
<name>A0AAN9SCC2_PSOTE</name>
<feature type="domain" description="AB hydrolase-1" evidence="16">
    <location>
        <begin position="641"/>
        <end position="902"/>
    </location>
</feature>
<feature type="transmembrane region" description="Helical" evidence="15">
    <location>
        <begin position="150"/>
        <end position="169"/>
    </location>
</feature>